<keyword evidence="3 6" id="KW-0689">Ribosomal protein</keyword>
<dbReference type="NCBIfam" id="TIGR00165">
    <property type="entry name" value="S18"/>
    <property type="match status" value="1"/>
</dbReference>
<organism evidence="7 8">
    <name type="scientific">Dendrobium thyrsiflorum</name>
    <name type="common">Pinecone-like raceme dendrobium</name>
    <name type="synonym">Orchid</name>
    <dbReference type="NCBI Taxonomy" id="117978"/>
    <lineage>
        <taxon>Eukaryota</taxon>
        <taxon>Viridiplantae</taxon>
        <taxon>Streptophyta</taxon>
        <taxon>Embryophyta</taxon>
        <taxon>Tracheophyta</taxon>
        <taxon>Spermatophyta</taxon>
        <taxon>Magnoliopsida</taxon>
        <taxon>Liliopsida</taxon>
        <taxon>Asparagales</taxon>
        <taxon>Orchidaceae</taxon>
        <taxon>Epidendroideae</taxon>
        <taxon>Malaxideae</taxon>
        <taxon>Dendrobiinae</taxon>
        <taxon>Dendrobium</taxon>
    </lineage>
</organism>
<dbReference type="InterPro" id="IPR001648">
    <property type="entry name" value="Ribosomal_bS18"/>
</dbReference>
<evidence type="ECO:0000256" key="4">
    <source>
        <dbReference type="ARBA" id="ARBA00023274"/>
    </source>
</evidence>
<accession>A0ABD0TWY5</accession>
<name>A0ABD0TWY5_DENTH</name>
<evidence type="ECO:0000256" key="1">
    <source>
        <dbReference type="ARBA" id="ARBA00022730"/>
    </source>
</evidence>
<evidence type="ECO:0000256" key="3">
    <source>
        <dbReference type="ARBA" id="ARBA00022980"/>
    </source>
</evidence>
<dbReference type="PANTHER" id="PTHR13479:SF65">
    <property type="entry name" value="F10K1.8 PROTEIN"/>
    <property type="match status" value="1"/>
</dbReference>
<dbReference type="GO" id="GO:1990904">
    <property type="term" value="C:ribonucleoprotein complex"/>
    <property type="evidence" value="ECO:0007669"/>
    <property type="project" value="UniProtKB-KW"/>
</dbReference>
<evidence type="ECO:0000256" key="6">
    <source>
        <dbReference type="RuleBase" id="RU003910"/>
    </source>
</evidence>
<evidence type="ECO:0000256" key="2">
    <source>
        <dbReference type="ARBA" id="ARBA00022884"/>
    </source>
</evidence>
<comment type="similarity">
    <text evidence="6">Belongs to the bacterial ribosomal protein bS18 family.</text>
</comment>
<dbReference type="GO" id="GO:0019843">
    <property type="term" value="F:rRNA binding"/>
    <property type="evidence" value="ECO:0007669"/>
    <property type="project" value="UniProtKB-KW"/>
</dbReference>
<dbReference type="Gene3D" id="4.10.640.10">
    <property type="entry name" value="Ribosomal protein S18"/>
    <property type="match status" value="1"/>
</dbReference>
<dbReference type="Pfam" id="PF01084">
    <property type="entry name" value="Ribosomal_S18"/>
    <property type="match status" value="1"/>
</dbReference>
<dbReference type="InterPro" id="IPR036870">
    <property type="entry name" value="Ribosomal_bS18_sf"/>
</dbReference>
<reference evidence="7 8" key="1">
    <citation type="journal article" date="2024" name="Plant Biotechnol. J.">
        <title>Dendrobium thyrsiflorum genome and its molecular insights into genes involved in important horticultural traits.</title>
        <authorList>
            <person name="Chen B."/>
            <person name="Wang J.Y."/>
            <person name="Zheng P.J."/>
            <person name="Li K.L."/>
            <person name="Liang Y.M."/>
            <person name="Chen X.F."/>
            <person name="Zhang C."/>
            <person name="Zhao X."/>
            <person name="He X."/>
            <person name="Zhang G.Q."/>
            <person name="Liu Z.J."/>
            <person name="Xu Q."/>
        </authorList>
    </citation>
    <scope>NUCLEOTIDE SEQUENCE [LARGE SCALE GENOMIC DNA]</scope>
    <source>
        <strain evidence="7">GZMU011</strain>
    </source>
</reference>
<gene>
    <name evidence="7" type="ORF">M5K25_026186</name>
</gene>
<sequence length="265" mass="29757">MRAISVNGRSFFRFCCSDLSPSLRFRSFSSEVGGRNSSGNSSFESGDDFERRLFGDVGNSADTGSFFRKLDKIEQAHGRSFNSLRDNDGRNSRFMDGQGEGFDTLSDGMDSKLKKAANTFAFTDEIKDDDYKFRPDVTFRPGTTYTLRDLDLTKPGIPRSFKRTEFETTTKEVLKKADFRNVRFLSKFLTEAGIIIKRSQTKISAKAQRKVAREIKTARALGLMPFTTMGTKPFIFGKTMEDKEEEFEYDTYNGASSPGLDGAGS</sequence>
<evidence type="ECO:0000256" key="5">
    <source>
        <dbReference type="ARBA" id="ARBA00035266"/>
    </source>
</evidence>
<keyword evidence="2" id="KW-0694">RNA-binding</keyword>
<dbReference type="AlphaFoldDB" id="A0ABD0TWY5"/>
<dbReference type="SUPFAM" id="SSF46911">
    <property type="entry name" value="Ribosomal protein S18"/>
    <property type="match status" value="1"/>
</dbReference>
<dbReference type="GO" id="GO:0005840">
    <property type="term" value="C:ribosome"/>
    <property type="evidence" value="ECO:0007669"/>
    <property type="project" value="UniProtKB-KW"/>
</dbReference>
<proteinExistence type="inferred from homology"/>
<keyword evidence="4 6" id="KW-0687">Ribonucleoprotein</keyword>
<protein>
    <recommendedName>
        <fullName evidence="5">Small ribosomal subunit protein bS18c</fullName>
    </recommendedName>
</protein>
<keyword evidence="8" id="KW-1185">Reference proteome</keyword>
<keyword evidence="1" id="KW-0699">rRNA-binding</keyword>
<dbReference type="EMBL" id="JANQDX010000019">
    <property type="protein sequence ID" value="KAL0904112.1"/>
    <property type="molecule type" value="Genomic_DNA"/>
</dbReference>
<comment type="caution">
    <text evidence="7">The sequence shown here is derived from an EMBL/GenBank/DDBJ whole genome shotgun (WGS) entry which is preliminary data.</text>
</comment>
<evidence type="ECO:0000313" key="7">
    <source>
        <dbReference type="EMBL" id="KAL0904112.1"/>
    </source>
</evidence>
<dbReference type="HAMAP" id="MF_00270">
    <property type="entry name" value="Ribosomal_bS18"/>
    <property type="match status" value="1"/>
</dbReference>
<evidence type="ECO:0000313" key="8">
    <source>
        <dbReference type="Proteomes" id="UP001552299"/>
    </source>
</evidence>
<dbReference type="PRINTS" id="PR00974">
    <property type="entry name" value="RIBOSOMALS18"/>
</dbReference>
<dbReference type="FunFam" id="4.10.640.10:FF:000009">
    <property type="entry name" value="Ribosomal protein S18"/>
    <property type="match status" value="1"/>
</dbReference>
<dbReference type="PANTHER" id="PTHR13479">
    <property type="entry name" value="30S RIBOSOMAL PROTEIN S18"/>
    <property type="match status" value="1"/>
</dbReference>
<dbReference type="Proteomes" id="UP001552299">
    <property type="component" value="Unassembled WGS sequence"/>
</dbReference>